<dbReference type="OrthoDB" id="421448at2759"/>
<organism evidence="1 2">
    <name type="scientific">Gossypium anomalum</name>
    <dbReference type="NCBI Taxonomy" id="47600"/>
    <lineage>
        <taxon>Eukaryota</taxon>
        <taxon>Viridiplantae</taxon>
        <taxon>Streptophyta</taxon>
        <taxon>Embryophyta</taxon>
        <taxon>Tracheophyta</taxon>
        <taxon>Spermatophyta</taxon>
        <taxon>Magnoliopsida</taxon>
        <taxon>eudicotyledons</taxon>
        <taxon>Gunneridae</taxon>
        <taxon>Pentapetalae</taxon>
        <taxon>rosids</taxon>
        <taxon>malvids</taxon>
        <taxon>Malvales</taxon>
        <taxon>Malvaceae</taxon>
        <taxon>Malvoideae</taxon>
        <taxon>Gossypium</taxon>
    </lineage>
</organism>
<reference evidence="1 2" key="1">
    <citation type="journal article" date="2021" name="bioRxiv">
        <title>The Gossypium anomalum genome as a resource for cotton improvement and evolutionary analysis of hybrid incompatibility.</title>
        <authorList>
            <person name="Grover C.E."/>
            <person name="Yuan D."/>
            <person name="Arick M.A."/>
            <person name="Miller E.R."/>
            <person name="Hu G."/>
            <person name="Peterson D.G."/>
            <person name="Wendel J.F."/>
            <person name="Udall J.A."/>
        </authorList>
    </citation>
    <scope>NUCLEOTIDE SEQUENCE [LARGE SCALE GENOMIC DNA]</scope>
    <source>
        <strain evidence="1">JFW-Udall</strain>
        <tissue evidence="1">Leaf</tissue>
    </source>
</reference>
<proteinExistence type="predicted"/>
<dbReference type="EMBL" id="JAHUZN010000012">
    <property type="protein sequence ID" value="KAG8474601.1"/>
    <property type="molecule type" value="Genomic_DNA"/>
</dbReference>
<keyword evidence="2" id="KW-1185">Reference proteome</keyword>
<dbReference type="InterPro" id="IPR043129">
    <property type="entry name" value="ATPase_NBD"/>
</dbReference>
<dbReference type="SUPFAM" id="SSF53067">
    <property type="entry name" value="Actin-like ATPase domain"/>
    <property type="match status" value="2"/>
</dbReference>
<evidence type="ECO:0000313" key="1">
    <source>
        <dbReference type="EMBL" id="KAG8474601.1"/>
    </source>
</evidence>
<accession>A0A8J5Y855</accession>
<gene>
    <name evidence="1" type="ORF">CXB51_031255</name>
</gene>
<evidence type="ECO:0000313" key="2">
    <source>
        <dbReference type="Proteomes" id="UP000701853"/>
    </source>
</evidence>
<protein>
    <submittedName>
        <fullName evidence="1">Uncharacterized protein</fullName>
    </submittedName>
</protein>
<dbReference type="AlphaFoldDB" id="A0A8J5Y855"/>
<dbReference type="Gene3D" id="3.30.420.40">
    <property type="match status" value="2"/>
</dbReference>
<sequence>MGFASNVKPCFIQPTVVAVNESLLHQARYSARVMTDRDFFIGDEAFMRSRSSNNYNITHPIKHGKDHYFLLTESPLTLLLRIENIWVKSCLRHLITRVLVDVGNGATHILPVADGYVIGSSIKSIPIAGKYGTLITYN</sequence>
<dbReference type="Proteomes" id="UP000701853">
    <property type="component" value="Chromosome 12"/>
</dbReference>
<name>A0A8J5Y855_9ROSI</name>
<dbReference type="InterPro" id="IPR004000">
    <property type="entry name" value="Actin"/>
</dbReference>
<dbReference type="Pfam" id="PF00022">
    <property type="entry name" value="Actin"/>
    <property type="match status" value="1"/>
</dbReference>
<comment type="caution">
    <text evidence="1">The sequence shown here is derived from an EMBL/GenBank/DDBJ whole genome shotgun (WGS) entry which is preliminary data.</text>
</comment>